<evidence type="ECO:0000256" key="4">
    <source>
        <dbReference type="ARBA" id="ARBA00022833"/>
    </source>
</evidence>
<gene>
    <name evidence="6" type="ORF">GCM10010470_47870</name>
</gene>
<keyword evidence="3" id="KW-0378">Hydrolase</keyword>
<dbReference type="Gene3D" id="3.60.15.10">
    <property type="entry name" value="Ribonuclease Z/Hydroxyacylglutathione hydrolase-like"/>
    <property type="match status" value="1"/>
</dbReference>
<evidence type="ECO:0000256" key="1">
    <source>
        <dbReference type="ARBA" id="ARBA00007749"/>
    </source>
</evidence>
<evidence type="ECO:0000313" key="6">
    <source>
        <dbReference type="EMBL" id="GAA2807017.1"/>
    </source>
</evidence>
<keyword evidence="7" id="KW-1185">Reference proteome</keyword>
<reference evidence="6 7" key="1">
    <citation type="journal article" date="2019" name="Int. J. Syst. Evol. Microbiol.">
        <title>The Global Catalogue of Microorganisms (GCM) 10K type strain sequencing project: providing services to taxonomists for standard genome sequencing and annotation.</title>
        <authorList>
            <consortium name="The Broad Institute Genomics Platform"/>
            <consortium name="The Broad Institute Genome Sequencing Center for Infectious Disease"/>
            <person name="Wu L."/>
            <person name="Ma J."/>
        </authorList>
    </citation>
    <scope>NUCLEOTIDE SEQUENCE [LARGE SCALE GENOMIC DNA]</scope>
    <source>
        <strain evidence="6 7">JCM 9383</strain>
    </source>
</reference>
<dbReference type="CDD" id="cd07742">
    <property type="entry name" value="metallo-hydrolase-like_MBL-fold"/>
    <property type="match status" value="1"/>
</dbReference>
<comment type="caution">
    <text evidence="6">The sequence shown here is derived from an EMBL/GenBank/DDBJ whole genome shotgun (WGS) entry which is preliminary data.</text>
</comment>
<protein>
    <submittedName>
        <fullName evidence="6">MBL fold metallo-hydrolase</fullName>
    </submittedName>
</protein>
<keyword evidence="2" id="KW-0479">Metal-binding</keyword>
<dbReference type="RefSeq" id="WP_344683261.1">
    <property type="nucleotide sequence ID" value="NZ_BAAAUX010000019.1"/>
</dbReference>
<dbReference type="SMART" id="SM00849">
    <property type="entry name" value="Lactamase_B"/>
    <property type="match status" value="1"/>
</dbReference>
<evidence type="ECO:0000313" key="7">
    <source>
        <dbReference type="Proteomes" id="UP001500979"/>
    </source>
</evidence>
<evidence type="ECO:0000259" key="5">
    <source>
        <dbReference type="SMART" id="SM00849"/>
    </source>
</evidence>
<proteinExistence type="inferred from homology"/>
<dbReference type="PANTHER" id="PTHR42978:SF3">
    <property type="entry name" value="BLR3078 PROTEIN"/>
    <property type="match status" value="1"/>
</dbReference>
<dbReference type="InterPro" id="IPR051013">
    <property type="entry name" value="MBL_superfamily_lactonases"/>
</dbReference>
<dbReference type="InterPro" id="IPR036866">
    <property type="entry name" value="RibonucZ/Hydroxyglut_hydro"/>
</dbReference>
<dbReference type="Pfam" id="PF00753">
    <property type="entry name" value="Lactamase_B"/>
    <property type="match status" value="1"/>
</dbReference>
<evidence type="ECO:0000256" key="3">
    <source>
        <dbReference type="ARBA" id="ARBA00022801"/>
    </source>
</evidence>
<dbReference type="EMBL" id="BAAAUX010000019">
    <property type="protein sequence ID" value="GAA2807017.1"/>
    <property type="molecule type" value="Genomic_DNA"/>
</dbReference>
<dbReference type="PANTHER" id="PTHR42978">
    <property type="entry name" value="QUORUM-QUENCHING LACTONASE YTNP-RELATED-RELATED"/>
    <property type="match status" value="1"/>
</dbReference>
<feature type="domain" description="Metallo-beta-lactamase" evidence="5">
    <location>
        <begin position="32"/>
        <end position="246"/>
    </location>
</feature>
<dbReference type="Proteomes" id="UP001500979">
    <property type="component" value="Unassembled WGS sequence"/>
</dbReference>
<sequence>MRVHHLNCATMRPLGGRLVDARSPLLEPARLVCHCLLIETEQGLVLVDTGLGTLDVTTHRLALEPSWLRLARPVLDLTETAVAQVRALGYSAEDVRHIVLTHLDRDHAGGLPDFPHAQVHVLAAEHEARGDRRYLPHQWQHGPKWTLHRPEGERWFGFEAVRDIPGLPPEILLVPLPGHTLGHTAVAVRADGGWLLHAGDAYFFHGQMETRPWCTSALRYFQHRMQVDGPRRRHNRDRLHDLATAHRGEIEVFSAHDATELERYRRQ</sequence>
<evidence type="ECO:0000256" key="2">
    <source>
        <dbReference type="ARBA" id="ARBA00022723"/>
    </source>
</evidence>
<organism evidence="6 7">
    <name type="scientific">Saccharopolyspora taberi</name>
    <dbReference type="NCBI Taxonomy" id="60895"/>
    <lineage>
        <taxon>Bacteria</taxon>
        <taxon>Bacillati</taxon>
        <taxon>Actinomycetota</taxon>
        <taxon>Actinomycetes</taxon>
        <taxon>Pseudonocardiales</taxon>
        <taxon>Pseudonocardiaceae</taxon>
        <taxon>Saccharopolyspora</taxon>
    </lineage>
</organism>
<keyword evidence="4" id="KW-0862">Zinc</keyword>
<dbReference type="SUPFAM" id="SSF56281">
    <property type="entry name" value="Metallo-hydrolase/oxidoreductase"/>
    <property type="match status" value="1"/>
</dbReference>
<name>A0ABN3VHY4_9PSEU</name>
<comment type="similarity">
    <text evidence="1">Belongs to the metallo-beta-lactamase superfamily.</text>
</comment>
<accession>A0ABN3VHY4</accession>
<dbReference type="InterPro" id="IPR001279">
    <property type="entry name" value="Metallo-B-lactamas"/>
</dbReference>